<comment type="caution">
    <text evidence="2">The sequence shown here is derived from an EMBL/GenBank/DDBJ whole genome shotgun (WGS) entry which is preliminary data.</text>
</comment>
<dbReference type="InterPro" id="IPR004622">
    <property type="entry name" value="DNA_pol_HolB"/>
</dbReference>
<dbReference type="PANTHER" id="PTHR11669">
    <property type="entry name" value="REPLICATION FACTOR C / DNA POLYMERASE III GAMMA-TAU SUBUNIT"/>
    <property type="match status" value="1"/>
</dbReference>
<proteinExistence type="predicted"/>
<dbReference type="EMBL" id="AMSI01000002">
    <property type="protein sequence ID" value="EKF43691.1"/>
    <property type="molecule type" value="Genomic_DNA"/>
</dbReference>
<keyword evidence="2" id="KW-0548">Nucleotidyltransferase</keyword>
<evidence type="ECO:0000313" key="2">
    <source>
        <dbReference type="EMBL" id="EKF43691.1"/>
    </source>
</evidence>
<dbReference type="InterPro" id="IPR027417">
    <property type="entry name" value="P-loop_NTPase"/>
</dbReference>
<feature type="domain" description="AAA+ ATPase" evidence="1">
    <location>
        <begin position="44"/>
        <end position="200"/>
    </location>
</feature>
<dbReference type="Proteomes" id="UP000007374">
    <property type="component" value="Unassembled WGS sequence"/>
</dbReference>
<dbReference type="Pfam" id="PF13177">
    <property type="entry name" value="DNA_pol3_delta2"/>
    <property type="match status" value="1"/>
</dbReference>
<dbReference type="Gene3D" id="3.40.50.300">
    <property type="entry name" value="P-loop containing nucleotide triphosphate hydrolases"/>
    <property type="match status" value="1"/>
</dbReference>
<dbReference type="GO" id="GO:0003887">
    <property type="term" value="F:DNA-directed DNA polymerase activity"/>
    <property type="evidence" value="ECO:0007669"/>
    <property type="project" value="UniProtKB-EC"/>
</dbReference>
<name>K2P913_9HYPH</name>
<evidence type="ECO:0000259" key="1">
    <source>
        <dbReference type="SMART" id="SM00382"/>
    </source>
</evidence>
<dbReference type="NCBIfam" id="NF005677">
    <property type="entry name" value="PRK07471.1"/>
    <property type="match status" value="1"/>
</dbReference>
<dbReference type="NCBIfam" id="NF006586">
    <property type="entry name" value="PRK09112.1"/>
    <property type="match status" value="1"/>
</dbReference>
<dbReference type="PANTHER" id="PTHR11669:SF8">
    <property type="entry name" value="DNA POLYMERASE III SUBUNIT DELTA"/>
    <property type="match status" value="1"/>
</dbReference>
<keyword evidence="2" id="KW-0808">Transferase</keyword>
<accession>K2P913</accession>
<dbReference type="eggNOG" id="COG0470">
    <property type="taxonomic scope" value="Bacteria"/>
</dbReference>
<keyword evidence="3" id="KW-1185">Reference proteome</keyword>
<dbReference type="GO" id="GO:0009360">
    <property type="term" value="C:DNA polymerase III complex"/>
    <property type="evidence" value="ECO:0007669"/>
    <property type="project" value="TreeGrafter"/>
</dbReference>
<dbReference type="GO" id="GO:0008408">
    <property type="term" value="F:3'-5' exonuclease activity"/>
    <property type="evidence" value="ECO:0007669"/>
    <property type="project" value="InterPro"/>
</dbReference>
<dbReference type="SMART" id="SM00382">
    <property type="entry name" value="AAA"/>
    <property type="match status" value="1"/>
</dbReference>
<dbReference type="EC" id="2.7.7.7" evidence="2"/>
<dbReference type="InterPro" id="IPR050238">
    <property type="entry name" value="DNA_Rep/Repair_Clamp_Loader"/>
</dbReference>
<dbReference type="STRING" id="721133.SAMN05216176_11632"/>
<organism evidence="2 3">
    <name type="scientific">Nitratireductor indicus C115</name>
    <dbReference type="NCBI Taxonomy" id="1231190"/>
    <lineage>
        <taxon>Bacteria</taxon>
        <taxon>Pseudomonadati</taxon>
        <taxon>Pseudomonadota</taxon>
        <taxon>Alphaproteobacteria</taxon>
        <taxon>Hyphomicrobiales</taxon>
        <taxon>Phyllobacteriaceae</taxon>
        <taxon>Nitratireductor</taxon>
    </lineage>
</organism>
<dbReference type="SUPFAM" id="SSF52540">
    <property type="entry name" value="P-loop containing nucleoside triphosphate hydrolases"/>
    <property type="match status" value="1"/>
</dbReference>
<gene>
    <name evidence="2" type="ORF">NA8A_02725</name>
</gene>
<dbReference type="AlphaFoldDB" id="K2P913"/>
<sequence length="347" mass="37876">MYERVAPERFDSLPEIPEPSENPLLIGHDEAASLLASAYRAGKLHHGLLLAGPPGIGKATLAFHLANHLLSNPDPSSAPERFVAPDPASQTFRLIAQDAHPSLLHLTRPFVERDKKFKTVITVDEIRRIQRFLSLTPHDGGYRVVIVDPADDMNISAANALLKSLEEPPPRTVFVLITHSPGRLLPTIRSRCQVLRLQPLQDRQLMQLLSELGAADESTGAELASRSQGSVRNAILLSQFGGAEITDILHKLVNARDFDPAEALRLGDAVSGRERDVQFAIFNRAVLDMIAERASSLAISGDGIGASRAAELWEDVNTTIREAETFNLDRKQHAAGLAARLNTAFRG</sequence>
<dbReference type="NCBIfam" id="TIGR00678">
    <property type="entry name" value="holB"/>
    <property type="match status" value="1"/>
</dbReference>
<dbReference type="OrthoDB" id="9811073at2"/>
<dbReference type="GO" id="GO:0006261">
    <property type="term" value="P:DNA-templated DNA replication"/>
    <property type="evidence" value="ECO:0007669"/>
    <property type="project" value="TreeGrafter"/>
</dbReference>
<dbReference type="RefSeq" id="WP_009449474.1">
    <property type="nucleotide sequence ID" value="NZ_AMSI01000002.1"/>
</dbReference>
<dbReference type="InterPro" id="IPR003593">
    <property type="entry name" value="AAA+_ATPase"/>
</dbReference>
<reference evidence="2 3" key="1">
    <citation type="journal article" date="2012" name="J. Bacteriol.">
        <title>Genome Sequence of Nitratireductor indicus Type Strain C115.</title>
        <authorList>
            <person name="Lai Q."/>
            <person name="Li G."/>
            <person name="Yu Z."/>
            <person name="Shao Z."/>
        </authorList>
    </citation>
    <scope>NUCLEOTIDE SEQUENCE [LARGE SCALE GENOMIC DNA]</scope>
    <source>
        <strain evidence="2 3">C115</strain>
    </source>
</reference>
<protein>
    <submittedName>
        <fullName evidence="2">DNA polymerase III subunit delta</fullName>
        <ecNumber evidence="2">2.7.7.7</ecNumber>
    </submittedName>
</protein>
<dbReference type="PATRIC" id="fig|1231190.3.peg.575"/>
<evidence type="ECO:0000313" key="3">
    <source>
        <dbReference type="Proteomes" id="UP000007374"/>
    </source>
</evidence>